<dbReference type="Proteomes" id="UP001148662">
    <property type="component" value="Unassembled WGS sequence"/>
</dbReference>
<comment type="caution">
    <text evidence="1">The sequence shown here is derived from an EMBL/GenBank/DDBJ whole genome shotgun (WGS) entry which is preliminary data.</text>
</comment>
<gene>
    <name evidence="1" type="ORF">NM688_g4576</name>
</gene>
<reference evidence="1" key="1">
    <citation type="submission" date="2022-07" db="EMBL/GenBank/DDBJ databases">
        <title>Genome Sequence of Phlebia brevispora.</title>
        <authorList>
            <person name="Buettner E."/>
        </authorList>
    </citation>
    <scope>NUCLEOTIDE SEQUENCE</scope>
    <source>
        <strain evidence="1">MPL23</strain>
    </source>
</reference>
<keyword evidence="2" id="KW-1185">Reference proteome</keyword>
<dbReference type="EMBL" id="JANHOG010000770">
    <property type="protein sequence ID" value="KAJ3551659.1"/>
    <property type="molecule type" value="Genomic_DNA"/>
</dbReference>
<organism evidence="1 2">
    <name type="scientific">Phlebia brevispora</name>
    <dbReference type="NCBI Taxonomy" id="194682"/>
    <lineage>
        <taxon>Eukaryota</taxon>
        <taxon>Fungi</taxon>
        <taxon>Dikarya</taxon>
        <taxon>Basidiomycota</taxon>
        <taxon>Agaricomycotina</taxon>
        <taxon>Agaricomycetes</taxon>
        <taxon>Polyporales</taxon>
        <taxon>Meruliaceae</taxon>
        <taxon>Phlebia</taxon>
    </lineage>
</organism>
<protein>
    <submittedName>
        <fullName evidence="1">Uncharacterized protein</fullName>
    </submittedName>
</protein>
<evidence type="ECO:0000313" key="1">
    <source>
        <dbReference type="EMBL" id="KAJ3551659.1"/>
    </source>
</evidence>
<evidence type="ECO:0000313" key="2">
    <source>
        <dbReference type="Proteomes" id="UP001148662"/>
    </source>
</evidence>
<proteinExistence type="predicted"/>
<accession>A0ACC1T287</accession>
<sequence length="539" mass="59860">MHKVSTQDTYAGLVQIVSEACDEGVNAGGVANVLFALFVFALMYLILHCYIYIRRAAFIIVPDMEIDLVHLPRAREPLSGGGSMGSFSVRFLRQFPLVAGTLEGLYDGDVLVYDGERLVMEVREVDREHVALQVPVAQLCGNLNRASLGTLCYRHKILTAVSQRVVAELRTAVQDHVCGEQCGHYAVMFRRPVLSMVNPFHLAEPSVTNLGRNDSDAEFPPKPHSRHALAEFVKEWCTEISADVLGEAVCAVCGQLTIEQQQKKIAVDNPLLKLLCIEGVVASAVSDDRMAPVLCPAGICDNGAQCSVCGVCMKALRRRTVPNIALANGLWVGEVPECLARLNFVEKLVVARYRHNACIVKVHKGGYKMSANAIVFPQPVAKLNAVLPVPKEDLDEMLAILFTGPTAPLESDFKRTPFINLADALQKATEGYRSLHLAARQPTDEYDKIIQKWQFIACARTMQHTQGLNTTHLEYPVDPAHLRLQPHYPLTPRIHEDKVYKGTHQREEKGSRVIASELSDFDFLRLSFHEFTAWALFQP</sequence>
<name>A0ACC1T287_9APHY</name>